<name>A0A839ENI5_9HYPH</name>
<keyword evidence="2" id="KW-1185">Reference proteome</keyword>
<organism evidence="1 2">
    <name type="scientific">Phyllobacterium myrsinacearum</name>
    <dbReference type="NCBI Taxonomy" id="28101"/>
    <lineage>
        <taxon>Bacteria</taxon>
        <taxon>Pseudomonadati</taxon>
        <taxon>Pseudomonadota</taxon>
        <taxon>Alphaproteobacteria</taxon>
        <taxon>Hyphomicrobiales</taxon>
        <taxon>Phyllobacteriaceae</taxon>
        <taxon>Phyllobacterium</taxon>
    </lineage>
</organism>
<dbReference type="RefSeq" id="WP_182552212.1">
    <property type="nucleotide sequence ID" value="NZ_JACGXN010000016.1"/>
</dbReference>
<dbReference type="AlphaFoldDB" id="A0A839ENI5"/>
<evidence type="ECO:0000313" key="2">
    <source>
        <dbReference type="Proteomes" id="UP000549052"/>
    </source>
</evidence>
<dbReference type="EMBL" id="JACGXN010000016">
    <property type="protein sequence ID" value="MBA8881651.1"/>
    <property type="molecule type" value="Genomic_DNA"/>
</dbReference>
<evidence type="ECO:0000313" key="1">
    <source>
        <dbReference type="EMBL" id="MBA8881651.1"/>
    </source>
</evidence>
<accession>A0A839ENI5</accession>
<comment type="caution">
    <text evidence="1">The sequence shown here is derived from an EMBL/GenBank/DDBJ whole genome shotgun (WGS) entry which is preliminary data.</text>
</comment>
<protein>
    <submittedName>
        <fullName evidence="1">Uncharacterized protein</fullName>
    </submittedName>
</protein>
<reference evidence="1 2" key="1">
    <citation type="submission" date="2020-07" db="EMBL/GenBank/DDBJ databases">
        <title>Genomic Encyclopedia of Type Strains, Phase IV (KMG-V): Genome sequencing to study the core and pangenomes of soil and plant-associated prokaryotes.</title>
        <authorList>
            <person name="Whitman W."/>
        </authorList>
    </citation>
    <scope>NUCLEOTIDE SEQUENCE [LARGE SCALE GENOMIC DNA]</scope>
    <source>
        <strain evidence="1 2">AN3</strain>
    </source>
</reference>
<sequence>MQIDKFDKIAYANITHAISLALKEVGDRFGVDFRPNGGQTGVSQGRIDLQVNVRKPSDGLRPGEKKFRIDAGYFGLPNEAFHTILTHKGRRFRVVGLNSNAPVYPVECEALSGGRGCRFPIHTLRNALEMAKVAKAA</sequence>
<proteinExistence type="predicted"/>
<dbReference type="Proteomes" id="UP000549052">
    <property type="component" value="Unassembled WGS sequence"/>
</dbReference>
<gene>
    <name evidence="1" type="ORF">FHW16_005396</name>
</gene>